<evidence type="ECO:0000313" key="3">
    <source>
        <dbReference type="Proteomes" id="UP000076842"/>
    </source>
</evidence>
<evidence type="ECO:0000313" key="2">
    <source>
        <dbReference type="EMBL" id="KZT53710.1"/>
    </source>
</evidence>
<gene>
    <name evidence="2" type="ORF">CALCODRAFT_38506</name>
</gene>
<organism evidence="2 3">
    <name type="scientific">Calocera cornea HHB12733</name>
    <dbReference type="NCBI Taxonomy" id="1353952"/>
    <lineage>
        <taxon>Eukaryota</taxon>
        <taxon>Fungi</taxon>
        <taxon>Dikarya</taxon>
        <taxon>Basidiomycota</taxon>
        <taxon>Agaricomycotina</taxon>
        <taxon>Dacrymycetes</taxon>
        <taxon>Dacrymycetales</taxon>
        <taxon>Dacrymycetaceae</taxon>
        <taxon>Calocera</taxon>
    </lineage>
</organism>
<dbReference type="AlphaFoldDB" id="A0A165DWY2"/>
<proteinExistence type="predicted"/>
<feature type="transmembrane region" description="Helical" evidence="1">
    <location>
        <begin position="12"/>
        <end position="31"/>
    </location>
</feature>
<reference evidence="2 3" key="1">
    <citation type="journal article" date="2016" name="Mol. Biol. Evol.">
        <title>Comparative Genomics of Early-Diverging Mushroom-Forming Fungi Provides Insights into the Origins of Lignocellulose Decay Capabilities.</title>
        <authorList>
            <person name="Nagy L.G."/>
            <person name="Riley R."/>
            <person name="Tritt A."/>
            <person name="Adam C."/>
            <person name="Daum C."/>
            <person name="Floudas D."/>
            <person name="Sun H."/>
            <person name="Yadav J.S."/>
            <person name="Pangilinan J."/>
            <person name="Larsson K.H."/>
            <person name="Matsuura K."/>
            <person name="Barry K."/>
            <person name="Labutti K."/>
            <person name="Kuo R."/>
            <person name="Ohm R.A."/>
            <person name="Bhattacharya S.S."/>
            <person name="Shirouzu T."/>
            <person name="Yoshinaga Y."/>
            <person name="Martin F.M."/>
            <person name="Grigoriev I.V."/>
            <person name="Hibbett D.S."/>
        </authorList>
    </citation>
    <scope>NUCLEOTIDE SEQUENCE [LARGE SCALE GENOMIC DNA]</scope>
    <source>
        <strain evidence="2 3">HHB12733</strain>
    </source>
</reference>
<sequence>MRRSLAVGTSRVLYWSEAVAFAIAFGIVLITKCTTGSFLASWLEHNLMVKALGLLQRGETWTRTCIMPSFNDVCAS</sequence>
<dbReference type="EMBL" id="KV424030">
    <property type="protein sequence ID" value="KZT53710.1"/>
    <property type="molecule type" value="Genomic_DNA"/>
</dbReference>
<keyword evidence="1" id="KW-1133">Transmembrane helix</keyword>
<keyword evidence="1" id="KW-0472">Membrane</keyword>
<keyword evidence="1" id="KW-0812">Transmembrane</keyword>
<name>A0A165DWY2_9BASI</name>
<keyword evidence="3" id="KW-1185">Reference proteome</keyword>
<protein>
    <submittedName>
        <fullName evidence="2">Uncharacterized protein</fullName>
    </submittedName>
</protein>
<dbReference type="Proteomes" id="UP000076842">
    <property type="component" value="Unassembled WGS sequence"/>
</dbReference>
<accession>A0A165DWY2</accession>
<evidence type="ECO:0000256" key="1">
    <source>
        <dbReference type="SAM" id="Phobius"/>
    </source>
</evidence>
<dbReference type="InParanoid" id="A0A165DWY2"/>